<evidence type="ECO:0000313" key="4">
    <source>
        <dbReference type="EMBL" id="GHW00464.1"/>
    </source>
</evidence>
<protein>
    <recommendedName>
        <fullName evidence="6">Diguanylate cyclase</fullName>
    </recommendedName>
</protein>
<dbReference type="PROSITE" id="PS50887">
    <property type="entry name" value="GGDEF"/>
    <property type="match status" value="1"/>
</dbReference>
<comment type="caution">
    <text evidence="4">The sequence shown here is derived from an EMBL/GenBank/DDBJ whole genome shotgun (WGS) entry which is preliminary data.</text>
</comment>
<feature type="transmembrane region" description="Helical" evidence="1">
    <location>
        <begin position="258"/>
        <end position="279"/>
    </location>
</feature>
<feature type="transmembrane region" description="Helical" evidence="1">
    <location>
        <begin position="12"/>
        <end position="34"/>
    </location>
</feature>
<organism evidence="4 5">
    <name type="scientific">Lactobacillus nasalidis</name>
    <dbReference type="NCBI Taxonomy" id="2797258"/>
    <lineage>
        <taxon>Bacteria</taxon>
        <taxon>Bacillati</taxon>
        <taxon>Bacillota</taxon>
        <taxon>Bacilli</taxon>
        <taxon>Lactobacillales</taxon>
        <taxon>Lactobacillaceae</taxon>
        <taxon>Lactobacillus</taxon>
    </lineage>
</organism>
<dbReference type="CDD" id="cd01949">
    <property type="entry name" value="GGDEF"/>
    <property type="match status" value="1"/>
</dbReference>
<sequence>MFKQLKKANQNDYLLITATLILLVVFNLSLLSYVQDRQRATERDQAQALATGFSRTLKGEMKNALTLTTTLKELVLAGRGKVSNFSLVAKDLLKEHPAASSLQLAPKGKVTQIYPLKGNEAGKINLMTDPVRGPLCRYGITHQVTVTQGPIKLKQGGYGLAMRTPVYLVNSGKKKFWGFAIVVMKVPQTFSSTAANLKAAGYSFELKKQVSPLDSSYKVVMRQGKLHEPISYSFTSSDGSRWLLKVAPKNGWNYNKQGWFLGYIVIIDFAIAGLMLWVISRRISGRILEKEATLDPLTQALNRQGFDWRLKSLSSKKQPATTVIMLDIDDFKSINDVFGHQTGDAVLVQLTKNLKQCFGPSAIIGRNGGDEFVIALAGGMDKNRDQIKRLSSMEQEVNFGRDVIPFSVSIGYSEFPGQAKDYEEALKFADAALYEVKIAGKNNFASYKSSLSGKKHHNQLGLGLRALAAGDPTPLMVIQLKSREAIYVNKSLLELFGCELSAEFYDYYGQTLLNLLSPGDRDRVEEEFTDFTTSAEDEERFRTDCQIMTADARTLRVRCDMKYSVNQRYGVLVYISFILS</sequence>
<keyword evidence="1" id="KW-0812">Transmembrane</keyword>
<dbReference type="InterPro" id="IPR000160">
    <property type="entry name" value="GGDEF_dom"/>
</dbReference>
<feature type="domain" description="GGDEF" evidence="3">
    <location>
        <begin position="319"/>
        <end position="449"/>
    </location>
</feature>
<dbReference type="EMBL" id="BOCI01000041">
    <property type="protein sequence ID" value="GHW00464.1"/>
    <property type="molecule type" value="Genomic_DNA"/>
</dbReference>
<dbReference type="Proteomes" id="UP000616547">
    <property type="component" value="Unassembled WGS sequence"/>
</dbReference>
<dbReference type="NCBIfam" id="TIGR00254">
    <property type="entry name" value="GGDEF"/>
    <property type="match status" value="1"/>
</dbReference>
<evidence type="ECO:0000256" key="1">
    <source>
        <dbReference type="SAM" id="Phobius"/>
    </source>
</evidence>
<dbReference type="Gene3D" id="3.30.70.270">
    <property type="match status" value="1"/>
</dbReference>
<dbReference type="RefSeq" id="WP_244666129.1">
    <property type="nucleotide sequence ID" value="NZ_BOCI01000041.1"/>
</dbReference>
<proteinExistence type="predicted"/>
<feature type="domain" description="CHASE" evidence="2">
    <location>
        <begin position="110"/>
        <end position="197"/>
    </location>
</feature>
<reference evidence="5" key="1">
    <citation type="submission" date="2021-01" db="EMBL/GenBank/DDBJ databases">
        <title>Draft genome sequence of Nasalis larvatus strain YZ03.</title>
        <authorList>
            <person name="Suzuki-Hashido N."/>
            <person name="Tsuchida S."/>
            <person name="Hayakawa T."/>
        </authorList>
    </citation>
    <scope>NUCLEOTIDE SEQUENCE [LARGE SCALE GENOMIC DNA]</scope>
    <source>
        <strain evidence="5">YZ03</strain>
    </source>
</reference>
<evidence type="ECO:0008006" key="6">
    <source>
        <dbReference type="Google" id="ProtNLM"/>
    </source>
</evidence>
<dbReference type="SMART" id="SM01079">
    <property type="entry name" value="CHASE"/>
    <property type="match status" value="1"/>
</dbReference>
<dbReference type="SUPFAM" id="SSF55073">
    <property type="entry name" value="Nucleotide cyclase"/>
    <property type="match status" value="1"/>
</dbReference>
<keyword evidence="5" id="KW-1185">Reference proteome</keyword>
<dbReference type="SMART" id="SM00267">
    <property type="entry name" value="GGDEF"/>
    <property type="match status" value="1"/>
</dbReference>
<dbReference type="InterPro" id="IPR000014">
    <property type="entry name" value="PAS"/>
</dbReference>
<accession>A0ABQ3W588</accession>
<dbReference type="Gene3D" id="3.30.450.20">
    <property type="entry name" value="PAS domain"/>
    <property type="match status" value="1"/>
</dbReference>
<evidence type="ECO:0000313" key="5">
    <source>
        <dbReference type="Proteomes" id="UP000616547"/>
    </source>
</evidence>
<keyword evidence="1" id="KW-0472">Membrane</keyword>
<dbReference type="Pfam" id="PF00990">
    <property type="entry name" value="GGDEF"/>
    <property type="match status" value="1"/>
</dbReference>
<gene>
    <name evidence="4" type="ORF">lacNasYZ03_01510</name>
</gene>
<dbReference type="InterPro" id="IPR006189">
    <property type="entry name" value="CHASE_dom"/>
</dbReference>
<evidence type="ECO:0000259" key="3">
    <source>
        <dbReference type="PROSITE" id="PS50887"/>
    </source>
</evidence>
<dbReference type="InterPro" id="IPR043128">
    <property type="entry name" value="Rev_trsase/Diguanyl_cyclase"/>
</dbReference>
<name>A0ABQ3W588_9LACO</name>
<dbReference type="InterPro" id="IPR029787">
    <property type="entry name" value="Nucleotide_cyclase"/>
</dbReference>
<evidence type="ECO:0000259" key="2">
    <source>
        <dbReference type="PROSITE" id="PS50839"/>
    </source>
</evidence>
<keyword evidence="1" id="KW-1133">Transmembrane helix</keyword>
<dbReference type="PANTHER" id="PTHR45138:SF9">
    <property type="entry name" value="DIGUANYLATE CYCLASE DGCM-RELATED"/>
    <property type="match status" value="1"/>
</dbReference>
<dbReference type="CDD" id="cd00130">
    <property type="entry name" value="PAS"/>
    <property type="match status" value="1"/>
</dbReference>
<dbReference type="PANTHER" id="PTHR45138">
    <property type="entry name" value="REGULATORY COMPONENTS OF SENSORY TRANSDUCTION SYSTEM"/>
    <property type="match status" value="1"/>
</dbReference>
<dbReference type="InterPro" id="IPR050469">
    <property type="entry name" value="Diguanylate_Cyclase"/>
</dbReference>
<dbReference type="PROSITE" id="PS50839">
    <property type="entry name" value="CHASE"/>
    <property type="match status" value="1"/>
</dbReference>